<reference evidence="3 4" key="1">
    <citation type="submission" date="2018-02" db="EMBL/GenBank/DDBJ databases">
        <title>Comparative genomes isolates from brazilian mangrove.</title>
        <authorList>
            <person name="Araujo J.E."/>
            <person name="Taketani R.G."/>
            <person name="Silva M.C.P."/>
            <person name="Loureco M.V."/>
            <person name="Andreote F.D."/>
        </authorList>
    </citation>
    <scope>NUCLEOTIDE SEQUENCE [LARGE SCALE GENOMIC DNA]</scope>
    <source>
        <strain evidence="3 4">NAP PRIS-MGV</strain>
    </source>
</reference>
<evidence type="ECO:0000259" key="1">
    <source>
        <dbReference type="Pfam" id="PF07583"/>
    </source>
</evidence>
<dbReference type="Proteomes" id="UP000239388">
    <property type="component" value="Unassembled WGS sequence"/>
</dbReference>
<evidence type="ECO:0000259" key="2">
    <source>
        <dbReference type="Pfam" id="PF07587"/>
    </source>
</evidence>
<evidence type="ECO:0000313" key="3">
    <source>
        <dbReference type="EMBL" id="PQO36487.1"/>
    </source>
</evidence>
<dbReference type="InterPro" id="IPR011444">
    <property type="entry name" value="DUF1549"/>
</dbReference>
<sequence length="918" mass="103955">MAPFLTDVGSTRSDKENSMTCRLLALLGLMTAWLCCFDVSYVVAAELPTLDQRFADENVDEVPDFQRHVVPLMSRLGCNGRSCHGSFQGRGGFQLSLFGYDFQADHDAMTKGDEPRVNLTEIDESLIVAKPTDEYSHEGGERFKLGSWEHRVFKNWIADGAKFDKDQVAKLDRLEVTPAEVLFGADPEQVQLKAIAVWADGTREDVTPLCRYTTNDGEIADVDGDGVISSGEKGDTHVIVAYDKAVISVPVLRPVSDLTGAKYPQVAANTKIDELVLSKLRKLGITPSPVASDEEFLRRVNLDIAGTLPTPDEVRAFVADTDPNKRHAKVNELLETPAYVAKWTTLLCDITGNNDEQLNNVSPVRLGPSQEWYDWIYRRVEQNMPYDELATGIIMARSRESGESYREYCEEMSNLYRKNESFAERDTLTHYWARLNFRTPEDRAIGFAYAFMGIRIQCAQCHKHPFDVWSKQDFDDFKTFFAQARFTRQPRRTDAAYEEYQALVKELDVQGKNGGEMRRDIAKKLQQGKTVPFPEVELLPTAAIFRQPNRGKRDRNMPKPDMMANILGEESVDLSQVEDIREPLMKWLRSENNPYFAKSIVNRVWAVYFNVGIVDPVDDLSLGNPPSNGPLLDYLAEGFVKNGYDMKWLHREIVGSDTYQRTWKPNDTNRMDYRNFSRAIPRRLPAEVAYDIVNQATSNDKTLENYAATLEDRAMSIPGTSPQGKARNAQYALQVFGRSTRDSNCECDRSMEASLLQTVYLQNDSEVLKRLTDNGGWVAELEKEINGNPGVDQQLERRVEQGRDLIKSGQQRIAKMRQNGAKAEAIQQAVKKLAAAKSRLEVLERQLHRQKLPAAEKSTPNDIASLVEEAYLRTLSRLPDAEEKTIAERHFDEVGNPVDGIRDLMWALVNTKEFIVNH</sequence>
<accession>A0A2S8FWD5</accession>
<dbReference type="InterPro" id="IPR022655">
    <property type="entry name" value="DUF1553"/>
</dbReference>
<comment type="caution">
    <text evidence="3">The sequence shown here is derived from an EMBL/GenBank/DDBJ whole genome shotgun (WGS) entry which is preliminary data.</text>
</comment>
<proteinExistence type="predicted"/>
<organism evidence="3 4">
    <name type="scientific">Blastopirellula marina</name>
    <dbReference type="NCBI Taxonomy" id="124"/>
    <lineage>
        <taxon>Bacteria</taxon>
        <taxon>Pseudomonadati</taxon>
        <taxon>Planctomycetota</taxon>
        <taxon>Planctomycetia</taxon>
        <taxon>Pirellulales</taxon>
        <taxon>Pirellulaceae</taxon>
        <taxon>Blastopirellula</taxon>
    </lineage>
</organism>
<gene>
    <name evidence="3" type="ORF">C5Y98_12360</name>
</gene>
<dbReference type="PANTHER" id="PTHR35889:SF3">
    <property type="entry name" value="F-BOX DOMAIN-CONTAINING PROTEIN"/>
    <property type="match status" value="1"/>
</dbReference>
<dbReference type="AlphaFoldDB" id="A0A2S8FWD5"/>
<protein>
    <recommendedName>
        <fullName evidence="5">BIG2 domain-containing protein</fullName>
    </recommendedName>
</protein>
<dbReference type="Pfam" id="PF07587">
    <property type="entry name" value="PSD1"/>
    <property type="match status" value="1"/>
</dbReference>
<dbReference type="Gene3D" id="2.60.40.1080">
    <property type="match status" value="1"/>
</dbReference>
<dbReference type="PANTHER" id="PTHR35889">
    <property type="entry name" value="CYCLOINULO-OLIGOSACCHARIDE FRUCTANOTRANSFERASE-RELATED"/>
    <property type="match status" value="1"/>
</dbReference>
<dbReference type="Pfam" id="PF07583">
    <property type="entry name" value="PSCyt2"/>
    <property type="match status" value="1"/>
</dbReference>
<name>A0A2S8FWD5_9BACT</name>
<dbReference type="OrthoDB" id="289126at2"/>
<feature type="domain" description="DUF1549" evidence="1">
    <location>
        <begin position="271"/>
        <end position="484"/>
    </location>
</feature>
<feature type="domain" description="DUF1553" evidence="2">
    <location>
        <begin position="581"/>
        <end position="889"/>
    </location>
</feature>
<evidence type="ECO:0008006" key="5">
    <source>
        <dbReference type="Google" id="ProtNLM"/>
    </source>
</evidence>
<dbReference type="EMBL" id="PUIB01000013">
    <property type="protein sequence ID" value="PQO36487.1"/>
    <property type="molecule type" value="Genomic_DNA"/>
</dbReference>
<evidence type="ECO:0000313" key="4">
    <source>
        <dbReference type="Proteomes" id="UP000239388"/>
    </source>
</evidence>